<evidence type="ECO:0000256" key="1">
    <source>
        <dbReference type="SAM" id="MobiDB-lite"/>
    </source>
</evidence>
<feature type="region of interest" description="Disordered" evidence="1">
    <location>
        <begin position="422"/>
        <end position="468"/>
    </location>
</feature>
<dbReference type="PROSITE" id="PS50200">
    <property type="entry name" value="RA"/>
    <property type="match status" value="1"/>
</dbReference>
<dbReference type="EMBL" id="KV417769">
    <property type="protein sequence ID" value="KZP06901.1"/>
    <property type="molecule type" value="Genomic_DNA"/>
</dbReference>
<organism evidence="3 4">
    <name type="scientific">Athelia psychrophila</name>
    <dbReference type="NCBI Taxonomy" id="1759441"/>
    <lineage>
        <taxon>Eukaryota</taxon>
        <taxon>Fungi</taxon>
        <taxon>Dikarya</taxon>
        <taxon>Basidiomycota</taxon>
        <taxon>Agaricomycotina</taxon>
        <taxon>Agaricomycetes</taxon>
        <taxon>Agaricomycetidae</taxon>
        <taxon>Atheliales</taxon>
        <taxon>Atheliaceae</taxon>
        <taxon>Athelia</taxon>
    </lineage>
</organism>
<dbReference type="InterPro" id="IPR029071">
    <property type="entry name" value="Ubiquitin-like_domsf"/>
</dbReference>
<feature type="compositionally biased region" description="Polar residues" evidence="1">
    <location>
        <begin position="424"/>
        <end position="447"/>
    </location>
</feature>
<gene>
    <name evidence="3" type="ORF">FIBSPDRAFT_939785</name>
</gene>
<dbReference type="SUPFAM" id="SSF63570">
    <property type="entry name" value="PABC (PABP) domain"/>
    <property type="match status" value="1"/>
</dbReference>
<dbReference type="Gene3D" id="1.10.1900.10">
    <property type="entry name" value="c-terminal domain of poly(a) binding protein"/>
    <property type="match status" value="1"/>
</dbReference>
<feature type="region of interest" description="Disordered" evidence="1">
    <location>
        <begin position="737"/>
        <end position="937"/>
    </location>
</feature>
<dbReference type="GO" id="GO:0007165">
    <property type="term" value="P:signal transduction"/>
    <property type="evidence" value="ECO:0007669"/>
    <property type="project" value="InterPro"/>
</dbReference>
<dbReference type="InterPro" id="IPR000159">
    <property type="entry name" value="RA_dom"/>
</dbReference>
<dbReference type="Gene3D" id="3.10.20.90">
    <property type="entry name" value="Phosphatidylinositol 3-kinase Catalytic Subunit, Chain A, domain 1"/>
    <property type="match status" value="1"/>
</dbReference>
<protein>
    <recommendedName>
        <fullName evidence="2">Ras-associating domain-containing protein</fullName>
    </recommendedName>
</protein>
<feature type="region of interest" description="Disordered" evidence="1">
    <location>
        <begin position="991"/>
        <end position="1010"/>
    </location>
</feature>
<feature type="region of interest" description="Disordered" evidence="1">
    <location>
        <begin position="688"/>
        <end position="716"/>
    </location>
</feature>
<feature type="compositionally biased region" description="Low complexity" evidence="1">
    <location>
        <begin position="790"/>
        <end position="830"/>
    </location>
</feature>
<dbReference type="GO" id="GO:0003723">
    <property type="term" value="F:RNA binding"/>
    <property type="evidence" value="ECO:0007669"/>
    <property type="project" value="InterPro"/>
</dbReference>
<feature type="compositionally biased region" description="Basic and acidic residues" evidence="1">
    <location>
        <begin position="896"/>
        <end position="913"/>
    </location>
</feature>
<sequence length="1127" mass="122503">MSGVQPGPPLALVLNPTAQQLISTVGSANREAVLLRGPGAHIYKALLAGGEKIERVLGNAARSVLDWGPEVATDHVRSFLGTGNECLGKLDELYRWRTDYAVVSKSQKSKSKQPDSVKKLEKLCKKVVDYTSGSQTPVTQLVAFRSIVLLSTRYVGLRWLFAEILTAKLPGARLSQSHLSQLWRDVTSGGDLDWEFFLEYAAYCVAASDHVTLAVEECAPSQFGCCDPNKCVTESLSSSITIPHRTDDLSRLAAVRYMGGILELATLWNRKMYNDPRSYDELICRGVHPPEGDYVCEKPHSDDDIKARCYNLHAFVDGMCKIGVFLLQDLSVDGRDADFIEDLLLLDIPGIEQLLSAFWGRLQPALTMLPPDDDRTNESLRRVLEFGDLLQNCRMPSTRSKHLFPSASATAHDLVRAIREPESPASSFVQSQTAPGTVSGDNNSVAADTSDGVLSQEPLLRTGPSSVAEDPALVTSDLNIEGLNSHILTENDGVLLSDDAARNPLVYNHLSHADIQLNQQEQETLELSDRMTDEELGTRQRAGSLIVDVQGAGVPDLSVIRIFAGHNLQTEATFKTVLLNNSTTSSDLIRQAMQRFRLPAGEDENDYYLAVKQLEGSAAALSASEHPLDIFETFMEAAMEIPKVKRSSVGSISSVASNLSMHPAIKKLPMNDFADDSTVKLYINRKADHSSSGTITREDDNTQQRRILSPDETANKVESLASAMRGAELRKAILDEDSDAPASHNEIIPAGESPAPGRDDAMQEPERRRVFPKSAPASAEALQPRMLGTPALSVLSPPVESPPSISQHLRPSNKPSKSSSPPALSARSARGVSHMRQSEDALDVAQEEPSMGAGTSASKQESNQDSSASREKATLDEDSDAPASHYEIMPVGESSPLKRDDARQEPERKHVSPESEAGDSFAGWSSPRHATSAPASERDRILAAVSQLESSRQSDISDLIMTLHKRERALCLFNPEILRVKIAGANMVLDSDDGEEPSRGLPAASSPVPATTVASQDQDLISIARLPAAEIIRIANSPAGLPAVPKADPLVVKATNEFIDELSNKSVQSQKQQLGDKLWRVIRSFGIKRAPKVTITLLDQDDLRSLAHLMNSYPSILKEKALLIQAA</sequence>
<dbReference type="InterPro" id="IPR036053">
    <property type="entry name" value="PABP-dom"/>
</dbReference>
<dbReference type="SUPFAM" id="SSF54236">
    <property type="entry name" value="Ubiquitin-like"/>
    <property type="match status" value="1"/>
</dbReference>
<keyword evidence="4" id="KW-1185">Reference proteome</keyword>
<feature type="domain" description="Ras-associating" evidence="2">
    <location>
        <begin position="556"/>
        <end position="643"/>
    </location>
</feature>
<proteinExistence type="predicted"/>
<evidence type="ECO:0000313" key="4">
    <source>
        <dbReference type="Proteomes" id="UP000076532"/>
    </source>
</evidence>
<dbReference type="AlphaFoldDB" id="A0A167X7B9"/>
<evidence type="ECO:0000313" key="3">
    <source>
        <dbReference type="EMBL" id="KZP06901.1"/>
    </source>
</evidence>
<feature type="compositionally biased region" description="Polar residues" evidence="1">
    <location>
        <begin position="853"/>
        <end position="867"/>
    </location>
</feature>
<feature type="compositionally biased region" description="Basic and acidic residues" evidence="1">
    <location>
        <begin position="757"/>
        <end position="769"/>
    </location>
</feature>
<accession>A0A167X7B9</accession>
<name>A0A167X7B9_9AGAM</name>
<dbReference type="Pfam" id="PF00788">
    <property type="entry name" value="RA"/>
    <property type="match status" value="1"/>
</dbReference>
<dbReference type="Proteomes" id="UP000076532">
    <property type="component" value="Unassembled WGS sequence"/>
</dbReference>
<evidence type="ECO:0000259" key="2">
    <source>
        <dbReference type="PROSITE" id="PS50200"/>
    </source>
</evidence>
<dbReference type="OrthoDB" id="6159137at2759"/>
<reference evidence="3 4" key="1">
    <citation type="journal article" date="2016" name="Mol. Biol. Evol.">
        <title>Comparative Genomics of Early-Diverging Mushroom-Forming Fungi Provides Insights into the Origins of Lignocellulose Decay Capabilities.</title>
        <authorList>
            <person name="Nagy L.G."/>
            <person name="Riley R."/>
            <person name="Tritt A."/>
            <person name="Adam C."/>
            <person name="Daum C."/>
            <person name="Floudas D."/>
            <person name="Sun H."/>
            <person name="Yadav J.S."/>
            <person name="Pangilinan J."/>
            <person name="Larsson K.H."/>
            <person name="Matsuura K."/>
            <person name="Barry K."/>
            <person name="Labutti K."/>
            <person name="Kuo R."/>
            <person name="Ohm R.A."/>
            <person name="Bhattacharya S.S."/>
            <person name="Shirouzu T."/>
            <person name="Yoshinaga Y."/>
            <person name="Martin F.M."/>
            <person name="Grigoriev I.V."/>
            <person name="Hibbett D.S."/>
        </authorList>
    </citation>
    <scope>NUCLEOTIDE SEQUENCE [LARGE SCALE GENOMIC DNA]</scope>
    <source>
        <strain evidence="3 4">CBS 109695</strain>
    </source>
</reference>